<evidence type="ECO:0000313" key="4">
    <source>
        <dbReference type="Proteomes" id="UP000016801"/>
    </source>
</evidence>
<dbReference type="VEuPathDB" id="FungiDB:CPUR_02421"/>
<keyword evidence="4" id="KW-1185">Reference proteome</keyword>
<comment type="similarity">
    <text evidence="1">Belongs to the methyltransferase superfamily. LaeA methyltransferase family.</text>
</comment>
<dbReference type="CDD" id="cd02440">
    <property type="entry name" value="AdoMet_MTases"/>
    <property type="match status" value="1"/>
</dbReference>
<gene>
    <name evidence="3" type="ORF">CPUR_02421</name>
</gene>
<name>M1W7V3_CLAP2</name>
<dbReference type="OrthoDB" id="2013972at2759"/>
<dbReference type="eggNOG" id="ENOG502S8W5">
    <property type="taxonomic scope" value="Eukaryota"/>
</dbReference>
<dbReference type="Gene3D" id="3.40.50.150">
    <property type="entry name" value="Vaccinia Virus protein VP39"/>
    <property type="match status" value="1"/>
</dbReference>
<evidence type="ECO:0000313" key="3">
    <source>
        <dbReference type="EMBL" id="CCE28733.1"/>
    </source>
</evidence>
<organism evidence="3 4">
    <name type="scientific">Claviceps purpurea (strain 20.1)</name>
    <name type="common">Ergot fungus</name>
    <name type="synonym">Sphacelia segetum</name>
    <dbReference type="NCBI Taxonomy" id="1111077"/>
    <lineage>
        <taxon>Eukaryota</taxon>
        <taxon>Fungi</taxon>
        <taxon>Dikarya</taxon>
        <taxon>Ascomycota</taxon>
        <taxon>Pezizomycotina</taxon>
        <taxon>Sordariomycetes</taxon>
        <taxon>Hypocreomycetidae</taxon>
        <taxon>Hypocreales</taxon>
        <taxon>Clavicipitaceae</taxon>
        <taxon>Claviceps</taxon>
    </lineage>
</organism>
<dbReference type="InterPro" id="IPR029063">
    <property type="entry name" value="SAM-dependent_MTases_sf"/>
</dbReference>
<comment type="caution">
    <text evidence="3">The sequence shown here is derived from an EMBL/GenBank/DDBJ whole genome shotgun (WGS) entry which is preliminary data.</text>
</comment>
<accession>M1W7V3</accession>
<protein>
    <recommendedName>
        <fullName evidence="5">Methyltransferase</fullName>
    </recommendedName>
</protein>
<proteinExistence type="inferred from homology"/>
<dbReference type="EMBL" id="CAGA01000010">
    <property type="protein sequence ID" value="CCE28733.1"/>
    <property type="molecule type" value="Genomic_DNA"/>
</dbReference>
<evidence type="ECO:0000256" key="2">
    <source>
        <dbReference type="SAM" id="MobiDB-lite"/>
    </source>
</evidence>
<dbReference type="STRING" id="1111077.M1W7V3"/>
<sequence length="344" mass="38875">MSTAQANEQSPPRAEDDLIAAGDAPADGPNDADSVFSEDQSSTASISSSILEYRRIHGRTYHSDKFAANYFIPNDDRQLESVELSGVARNVIASHHALTVLFDDQLFQAPLEKDKIHRVLDVGTGTGIWAIEFADQFPNASVIGTDLSPCQPQWIPPNVRFEIDDAGLEWTWDANYFDFIHMRLIYGGIEDWTRLFKEAFRCCAPGGWVESVEGDVEFCSDDGTTKLEPILASFGELFREAEKVLNRPFFLRDVQRQAFDEAGFVEKRIPVGPWPKDPRLAEVGRFFGAALENDLQGYTQMLWQSLQRPADEYHVWLVTLLKAIRNPKVHSYLNGQIVYGRKRE</sequence>
<reference evidence="3 4" key="1">
    <citation type="journal article" date="2013" name="PLoS Genet.">
        <title>Plant-symbiotic fungi as chemical engineers: Multi-genome analysis of the Clavicipitaceae reveals dynamics of alkaloid loci.</title>
        <authorList>
            <person name="Schardl C.L."/>
            <person name="Young C.A."/>
            <person name="Hesse U."/>
            <person name="Amyotte S.G."/>
            <person name="Andreeva K."/>
            <person name="Calie P.J."/>
            <person name="Fleetwood D.J."/>
            <person name="Haws D.C."/>
            <person name="Moore N."/>
            <person name="Oeser B."/>
            <person name="Panaccione D.G."/>
            <person name="Schweri K.K."/>
            <person name="Voisey C.R."/>
            <person name="Farman M.L."/>
            <person name="Jaromczyk J.W."/>
            <person name="Roe B.A."/>
            <person name="O'Sullivan D.M."/>
            <person name="Scott B."/>
            <person name="Tudzynski P."/>
            <person name="An Z."/>
            <person name="Arnaoudova E.G."/>
            <person name="Bullock C.T."/>
            <person name="Charlton N.D."/>
            <person name="Chen L."/>
            <person name="Cox M."/>
            <person name="Dinkins R.D."/>
            <person name="Florea S."/>
            <person name="Glenn A.E."/>
            <person name="Gordon A."/>
            <person name="Gueldener U."/>
            <person name="Harris D.R."/>
            <person name="Hollin W."/>
            <person name="Jaromczyk J."/>
            <person name="Johnson R.D."/>
            <person name="Khan A.K."/>
            <person name="Leistner E."/>
            <person name="Leuchtmann A."/>
            <person name="Li C."/>
            <person name="Liu J."/>
            <person name="Liu J."/>
            <person name="Liu M."/>
            <person name="Mace W."/>
            <person name="Machado C."/>
            <person name="Nagabhyru P."/>
            <person name="Pan J."/>
            <person name="Schmid J."/>
            <person name="Sugawara K."/>
            <person name="Steiner U."/>
            <person name="Takach J.E."/>
            <person name="Tanaka E."/>
            <person name="Webb J.S."/>
            <person name="Wilson E.V."/>
            <person name="Wiseman J.L."/>
            <person name="Yoshida R."/>
            <person name="Zeng Z."/>
        </authorList>
    </citation>
    <scope>NUCLEOTIDE SEQUENCE [LARGE SCALE GENOMIC DNA]</scope>
    <source>
        <strain evidence="3 4">20.1</strain>
    </source>
</reference>
<feature type="compositionally biased region" description="Low complexity" evidence="2">
    <location>
        <begin position="19"/>
        <end position="41"/>
    </location>
</feature>
<evidence type="ECO:0000256" key="1">
    <source>
        <dbReference type="ARBA" id="ARBA00038158"/>
    </source>
</evidence>
<dbReference type="Proteomes" id="UP000016801">
    <property type="component" value="Unassembled WGS sequence"/>
</dbReference>
<feature type="region of interest" description="Disordered" evidence="2">
    <location>
        <begin position="1"/>
        <end position="41"/>
    </location>
</feature>
<dbReference type="HOGENOM" id="CLU_010595_0_0_1"/>
<dbReference type="GO" id="GO:0008168">
    <property type="term" value="F:methyltransferase activity"/>
    <property type="evidence" value="ECO:0007669"/>
    <property type="project" value="TreeGrafter"/>
</dbReference>
<dbReference type="AlphaFoldDB" id="M1W7V3"/>
<feature type="compositionally biased region" description="Polar residues" evidence="2">
    <location>
        <begin position="1"/>
        <end position="10"/>
    </location>
</feature>
<dbReference type="SUPFAM" id="SSF53335">
    <property type="entry name" value="S-adenosyl-L-methionine-dependent methyltransferases"/>
    <property type="match status" value="1"/>
</dbReference>
<dbReference type="PANTHER" id="PTHR43591:SF10">
    <property type="entry name" value="ABC TRANSMEMBRANE TYPE-1 DOMAIN-CONTAINING PROTEIN-RELATED"/>
    <property type="match status" value="1"/>
</dbReference>
<dbReference type="PANTHER" id="PTHR43591">
    <property type="entry name" value="METHYLTRANSFERASE"/>
    <property type="match status" value="1"/>
</dbReference>
<evidence type="ECO:0008006" key="5">
    <source>
        <dbReference type="Google" id="ProtNLM"/>
    </source>
</evidence>
<dbReference type="Pfam" id="PF13489">
    <property type="entry name" value="Methyltransf_23"/>
    <property type="match status" value="1"/>
</dbReference>